<accession>A0A1M6L0D4</accession>
<dbReference type="RefSeq" id="WP_072870865.1">
    <property type="nucleotide sequence ID" value="NZ_FQZM01000046.1"/>
</dbReference>
<name>A0A1M6L0D4_9FIRM</name>
<organism evidence="1 2">
    <name type="scientific">Desulfofundulus thermosubterraneus DSM 16057</name>
    <dbReference type="NCBI Taxonomy" id="1121432"/>
    <lineage>
        <taxon>Bacteria</taxon>
        <taxon>Bacillati</taxon>
        <taxon>Bacillota</taxon>
        <taxon>Clostridia</taxon>
        <taxon>Eubacteriales</taxon>
        <taxon>Peptococcaceae</taxon>
        <taxon>Desulfofundulus</taxon>
    </lineage>
</organism>
<protein>
    <submittedName>
        <fullName evidence="1">Uncharacterized protein</fullName>
    </submittedName>
</protein>
<evidence type="ECO:0000313" key="2">
    <source>
        <dbReference type="Proteomes" id="UP000184529"/>
    </source>
</evidence>
<dbReference type="Proteomes" id="UP000184529">
    <property type="component" value="Unassembled WGS sequence"/>
</dbReference>
<keyword evidence="2" id="KW-1185">Reference proteome</keyword>
<dbReference type="OrthoDB" id="1807528at2"/>
<proteinExistence type="predicted"/>
<evidence type="ECO:0000313" key="1">
    <source>
        <dbReference type="EMBL" id="SHJ64678.1"/>
    </source>
</evidence>
<sequence length="130" mass="13857">MRTIAELARAYRASHDSYERFTVLRRAWGLAGRHGVEAVALALGLNPEKMLVSLKSWLKARRRAERGQKVTPVIPPPSPLDGAGEIAKLAAGSGVIVNSGGKRTKWTNSSGKVKSAADGQAWNAIKGGLN</sequence>
<dbReference type="EMBL" id="FQZM01000046">
    <property type="protein sequence ID" value="SHJ64678.1"/>
    <property type="molecule type" value="Genomic_DNA"/>
</dbReference>
<reference evidence="2" key="1">
    <citation type="submission" date="2016-11" db="EMBL/GenBank/DDBJ databases">
        <authorList>
            <person name="Varghese N."/>
            <person name="Submissions S."/>
        </authorList>
    </citation>
    <scope>NUCLEOTIDE SEQUENCE [LARGE SCALE GENOMIC DNA]</scope>
    <source>
        <strain evidence="2">DSM 16057</strain>
    </source>
</reference>
<dbReference type="AlphaFoldDB" id="A0A1M6L0D4"/>
<gene>
    <name evidence="1" type="ORF">SAMN02745219_03021</name>
</gene>